<dbReference type="Gene3D" id="3.30.460.10">
    <property type="entry name" value="Beta Polymerase, domain 2"/>
    <property type="match status" value="1"/>
</dbReference>
<dbReference type="Gene3D" id="3.20.20.100">
    <property type="entry name" value="NADP-dependent oxidoreductase domain"/>
    <property type="match status" value="1"/>
</dbReference>
<sequence length="1020" mass="115985">MDNGMDVEMDVETSQSTTVPNGTNSAGADKRTKLPIALLIARKRDAPLDEQAIMEYFSQKFGPVVSCHLGSRNKYKMRLQFASQASLTKAASQKVVNVGDVKIRVLHADTGPAIKKQFDVRETFRSKQAKSLEEQSVIIHNEHKIHSVKEYLSFCQKLEAHLQKYFNVRIRIKMFGSSATGFGWASSDIDITLIRDGDTPNAEAEGFSTIPSSESNDDYASAEEVNSDKEEATKLLVDQGPPEARIKLLKMICKFLTNFPLVWRTVVVPSKHCPILLFRSSLNYQCELSIENSYGLTKTAWLNYLSLVHDPWLPRLFSTVRYWLNFHLNASKNRVKFNSYCLLLILITYLQLEGLIEPASEYSKDKEPVKSSTAATESGLIARLFRGFVNFLYDTSAYWEHSVFRPRFGVVERNLAGFMLEHSDRFKYSCLNVEDPFEVEHNPGCTVLWTVLESLKVILMNAREELQSPSSALPLRPIHKCLPSCRRALKEEATSGRKRGFSIEADQQLYTHIQRYINRLDKSTLSAEYIVCLFYECCVRCLLTLLRPVLLFEITQPQVADESMQHLMEELIVDPSKSGDRFGPWPLKVTCRSTACTWQNRRNRAYKQSGPVCRQYPFAGETELSLRIAAKDSRRKNETDCGALQFEMETGLKNDSNVMSVSVCFRSACGSAYLHRFLYCYKLFIKNVDMSAGHIALHNGVHMPLVGYGTWMVTDDVIHDCLPAAFEAGYRMVDTAPFYGNDVAIGKVIQSWISSGKLKRSDVFVVTKLQAFAHKKADVKKNLQESLKRLQMDYVDLFLIQSPMAVKQLVAPDGTPTIFTSDRKTVPDDVDYLETWNALEDLLENGLTRSIGVSNFNIQQMERIINNCSVKPHNVQIECHPYCPQFEFQDFCQRNNISLTAYGAFGSPGRRTHELAQIGVNFDEEPVLLDDPVVKSIAAENGKPPANILLKWLLQRNIAVIPKSSSKGRIHSNFQLFDFCLNEKDMKLLNEIKTRRRFFIFPWSLQHPNYPFEKPPNKPT</sequence>
<dbReference type="Pfam" id="PF22600">
    <property type="entry name" value="MTPAP-like_central"/>
    <property type="match status" value="1"/>
</dbReference>
<evidence type="ECO:0000259" key="5">
    <source>
        <dbReference type="Pfam" id="PF00248"/>
    </source>
</evidence>
<evidence type="ECO:0000256" key="2">
    <source>
        <dbReference type="ARBA" id="ARBA00022857"/>
    </source>
</evidence>
<dbReference type="FunFam" id="3.20.20.100:FF:000006">
    <property type="entry name" value="Aldo-keto reductase family 1 member A1"/>
    <property type="match status" value="1"/>
</dbReference>
<evidence type="ECO:0000313" key="8">
    <source>
        <dbReference type="Proteomes" id="UP000030764"/>
    </source>
</evidence>
<dbReference type="SUPFAM" id="SSF81631">
    <property type="entry name" value="PAP/OAS1 substrate-binding domain"/>
    <property type="match status" value="1"/>
</dbReference>
<evidence type="ECO:0000256" key="1">
    <source>
        <dbReference type="ARBA" id="ARBA00007905"/>
    </source>
</evidence>
<dbReference type="InterPro" id="IPR023210">
    <property type="entry name" value="NADP_OxRdtase_dom"/>
</dbReference>
<evidence type="ECO:0000256" key="3">
    <source>
        <dbReference type="ARBA" id="ARBA00023002"/>
    </source>
</evidence>
<dbReference type="EMBL" id="KL363448">
    <property type="protein sequence ID" value="KFD45640.1"/>
    <property type="molecule type" value="Genomic_DNA"/>
</dbReference>
<feature type="region of interest" description="Disordered" evidence="4">
    <location>
        <begin position="1"/>
        <end position="27"/>
    </location>
</feature>
<dbReference type="PANTHER" id="PTHR43827">
    <property type="entry name" value="2,5-DIKETO-D-GLUCONIC ACID REDUCTASE"/>
    <property type="match status" value="1"/>
</dbReference>
<gene>
    <name evidence="7" type="ORF">M513_13487</name>
</gene>
<reference evidence="7 8" key="1">
    <citation type="journal article" date="2014" name="Nat. Genet.">
        <title>Genome and transcriptome of the porcine whipworm Trichuris suis.</title>
        <authorList>
            <person name="Jex A.R."/>
            <person name="Nejsum P."/>
            <person name="Schwarz E.M."/>
            <person name="Hu L."/>
            <person name="Young N.D."/>
            <person name="Hall R.S."/>
            <person name="Korhonen P.K."/>
            <person name="Liao S."/>
            <person name="Thamsborg S."/>
            <person name="Xia J."/>
            <person name="Xu P."/>
            <person name="Wang S."/>
            <person name="Scheerlinck J.P."/>
            <person name="Hofmann A."/>
            <person name="Sternberg P.W."/>
            <person name="Wang J."/>
            <person name="Gasser R.B."/>
        </authorList>
    </citation>
    <scope>NUCLEOTIDE SEQUENCE [LARGE SCALE GENOMIC DNA]</scope>
    <source>
        <strain evidence="7">DCEP-RM93M</strain>
    </source>
</reference>
<feature type="domain" description="NADP-dependent oxidoreductase" evidence="5">
    <location>
        <begin position="707"/>
        <end position="992"/>
    </location>
</feature>
<dbReference type="GO" id="GO:0016491">
    <property type="term" value="F:oxidoreductase activity"/>
    <property type="evidence" value="ECO:0007669"/>
    <property type="project" value="UniProtKB-KW"/>
</dbReference>
<evidence type="ECO:0000313" key="7">
    <source>
        <dbReference type="EMBL" id="KFD45640.1"/>
    </source>
</evidence>
<accession>A0A085LKZ4</accession>
<organism evidence="7 8">
    <name type="scientific">Trichuris suis</name>
    <name type="common">pig whipworm</name>
    <dbReference type="NCBI Taxonomy" id="68888"/>
    <lineage>
        <taxon>Eukaryota</taxon>
        <taxon>Metazoa</taxon>
        <taxon>Ecdysozoa</taxon>
        <taxon>Nematoda</taxon>
        <taxon>Enoplea</taxon>
        <taxon>Dorylaimia</taxon>
        <taxon>Trichinellida</taxon>
        <taxon>Trichuridae</taxon>
        <taxon>Trichuris</taxon>
    </lineage>
</organism>
<dbReference type="Gene3D" id="1.10.1410.10">
    <property type="match status" value="1"/>
</dbReference>
<dbReference type="Proteomes" id="UP000030764">
    <property type="component" value="Unassembled WGS sequence"/>
</dbReference>
<dbReference type="PANTHER" id="PTHR43827:SF14">
    <property type="entry name" value="NADP-DEPENDENT OXIDOREDUCTASE DOMAIN-CONTAINING PROTEIN"/>
    <property type="match status" value="1"/>
</dbReference>
<dbReference type="PRINTS" id="PR00069">
    <property type="entry name" value="ALDKETRDTASE"/>
</dbReference>
<dbReference type="AlphaFoldDB" id="A0A085LKZ4"/>
<dbReference type="SUPFAM" id="SSF81301">
    <property type="entry name" value="Nucleotidyltransferase"/>
    <property type="match status" value="1"/>
</dbReference>
<keyword evidence="3" id="KW-0560">Oxidoreductase</keyword>
<proteinExistence type="inferred from homology"/>
<dbReference type="Pfam" id="PF00248">
    <property type="entry name" value="Aldo_ket_red"/>
    <property type="match status" value="1"/>
</dbReference>
<protein>
    <submittedName>
        <fullName evidence="7">Uncharacterized protein</fullName>
    </submittedName>
</protein>
<name>A0A085LKZ4_9BILA</name>
<feature type="domain" description="Poly(A) RNA polymerase mitochondrial-like central palm" evidence="6">
    <location>
        <begin position="142"/>
        <end position="304"/>
    </location>
</feature>
<feature type="compositionally biased region" description="Polar residues" evidence="4">
    <location>
        <begin position="12"/>
        <end position="26"/>
    </location>
</feature>
<comment type="similarity">
    <text evidence="1">Belongs to the aldo/keto reductase family.</text>
</comment>
<keyword evidence="8" id="KW-1185">Reference proteome</keyword>
<feature type="compositionally biased region" description="Acidic residues" evidence="4">
    <location>
        <begin position="1"/>
        <end position="11"/>
    </location>
</feature>
<dbReference type="InterPro" id="IPR020471">
    <property type="entry name" value="AKR"/>
</dbReference>
<dbReference type="PROSITE" id="PS00062">
    <property type="entry name" value="ALDOKETO_REDUCTASE_2"/>
    <property type="match status" value="1"/>
</dbReference>
<dbReference type="PROSITE" id="PS00063">
    <property type="entry name" value="ALDOKETO_REDUCTASE_3"/>
    <property type="match status" value="1"/>
</dbReference>
<evidence type="ECO:0000259" key="6">
    <source>
        <dbReference type="Pfam" id="PF22600"/>
    </source>
</evidence>
<dbReference type="InterPro" id="IPR043519">
    <property type="entry name" value="NT_sf"/>
</dbReference>
<evidence type="ECO:0000256" key="4">
    <source>
        <dbReference type="SAM" id="MobiDB-lite"/>
    </source>
</evidence>
<dbReference type="SUPFAM" id="SSF51430">
    <property type="entry name" value="NAD(P)-linked oxidoreductase"/>
    <property type="match status" value="1"/>
</dbReference>
<dbReference type="InterPro" id="IPR054708">
    <property type="entry name" value="MTPAP-like_central"/>
</dbReference>
<dbReference type="InterPro" id="IPR036812">
    <property type="entry name" value="NAD(P)_OxRdtase_dom_sf"/>
</dbReference>
<keyword evidence="2" id="KW-0521">NADP</keyword>
<dbReference type="InterPro" id="IPR018170">
    <property type="entry name" value="Aldo/ket_reductase_CS"/>
</dbReference>